<dbReference type="EC" id="2.3.1.85" evidence="1"/>
<dbReference type="Pfam" id="PF00109">
    <property type="entry name" value="ketoacyl-synt"/>
    <property type="match status" value="1"/>
</dbReference>
<keyword evidence="12" id="KW-0275">Fatty acid biosynthesis</keyword>
<evidence type="ECO:0000256" key="14">
    <source>
        <dbReference type="ARBA" id="ARBA00044883"/>
    </source>
</evidence>
<keyword evidence="6" id="KW-0378">Hydrolase</keyword>
<evidence type="ECO:0000256" key="13">
    <source>
        <dbReference type="ARBA" id="ARBA00023268"/>
    </source>
</evidence>
<evidence type="ECO:0000313" key="16">
    <source>
        <dbReference type="EMBL" id="CAG7724597.1"/>
    </source>
</evidence>
<dbReference type="InterPro" id="IPR032821">
    <property type="entry name" value="PKS_assoc"/>
</dbReference>
<dbReference type="Proteomes" id="UP000708208">
    <property type="component" value="Unassembled WGS sequence"/>
</dbReference>
<dbReference type="PROSITE" id="PS00606">
    <property type="entry name" value="KS3_1"/>
    <property type="match status" value="1"/>
</dbReference>
<dbReference type="GO" id="GO:0016787">
    <property type="term" value="F:hydrolase activity"/>
    <property type="evidence" value="ECO:0007669"/>
    <property type="project" value="UniProtKB-KW"/>
</dbReference>
<dbReference type="GO" id="GO:0016491">
    <property type="term" value="F:oxidoreductase activity"/>
    <property type="evidence" value="ECO:0007669"/>
    <property type="project" value="UniProtKB-KW"/>
</dbReference>
<evidence type="ECO:0000256" key="12">
    <source>
        <dbReference type="ARBA" id="ARBA00023160"/>
    </source>
</evidence>
<sequence length="521" mass="57780">MVSDSHDRYLEHGLKMPSRMGVLNSLDKFDAEFFSIHPKQAMTLEPRIRKLLEVSHEAILDAGLNPKSIQGSNTGVFVATCDSESVAISRRSFTNHNAYSILGSTTPMLASRISFFYDLHGPSFVLDTACSSSGVAIHQAIQAIQTGMCDAAIVAGARLYHDAITGYMFHALDMTSADGKCKVFDAAADGYARSEAAVAIYICKKEVAKRAYATLVHVGINNDGYKDEGITFPSTIMQERVIRKVYQDIGLDPRKVEYFEAHGTGTKVGDPEELSAITRVFCEGRNEALPIGSVKSNMGHSEPVASLCSIAKLVLSHIAKTIPANLHYRTPNPNIPALLDGRVQVVDKNQPFDARYVRINSLGFGGTNVHILLEFDNQQEYERPWTPLTPLILSCSGRTEVAVRYFLEKALTHKQDQHFVKLLHELSIEDIPRHPYRAYVVAGPDNSEIFLDKLEQNKSIWFIFSGMGSQWPGMTKDLIKFDAFRISITRSAEYLATVGFDLIKVLESGDKALFEDFKNAM</sequence>
<evidence type="ECO:0000256" key="10">
    <source>
        <dbReference type="ARBA" id="ARBA00023027"/>
    </source>
</evidence>
<evidence type="ECO:0000256" key="6">
    <source>
        <dbReference type="ARBA" id="ARBA00022801"/>
    </source>
</evidence>
<evidence type="ECO:0000256" key="11">
    <source>
        <dbReference type="ARBA" id="ARBA00023098"/>
    </source>
</evidence>
<dbReference type="InterPro" id="IPR014043">
    <property type="entry name" value="Acyl_transferase_dom"/>
</dbReference>
<dbReference type="SMART" id="SM00825">
    <property type="entry name" value="PKS_KS"/>
    <property type="match status" value="1"/>
</dbReference>
<dbReference type="EMBL" id="CAJVCH010111545">
    <property type="protein sequence ID" value="CAG7724597.1"/>
    <property type="molecule type" value="Genomic_DNA"/>
</dbReference>
<evidence type="ECO:0000259" key="15">
    <source>
        <dbReference type="PROSITE" id="PS52004"/>
    </source>
</evidence>
<feature type="domain" description="Ketosynthase family 3 (KS3)" evidence="15">
    <location>
        <begin position="1"/>
        <end position="375"/>
    </location>
</feature>
<keyword evidence="3" id="KW-0596">Phosphopantetheine</keyword>
<dbReference type="PANTHER" id="PTHR43775:SF7">
    <property type="entry name" value="FATTY ACID SYNTHASE"/>
    <property type="match status" value="1"/>
</dbReference>
<dbReference type="Pfam" id="PF02801">
    <property type="entry name" value="Ketoacyl-synt_C"/>
    <property type="match status" value="1"/>
</dbReference>
<dbReference type="InterPro" id="IPR014030">
    <property type="entry name" value="Ketoacyl_synth_N"/>
</dbReference>
<evidence type="ECO:0000256" key="2">
    <source>
        <dbReference type="ARBA" id="ARBA00018769"/>
    </source>
</evidence>
<evidence type="ECO:0000256" key="4">
    <source>
        <dbReference type="ARBA" id="ARBA00022516"/>
    </source>
</evidence>
<evidence type="ECO:0000256" key="9">
    <source>
        <dbReference type="ARBA" id="ARBA00023002"/>
    </source>
</evidence>
<keyword evidence="9" id="KW-0560">Oxidoreductase</keyword>
<gene>
    <name evidence="16" type="ORF">AFUS01_LOCUS13607</name>
</gene>
<proteinExistence type="predicted"/>
<evidence type="ECO:0000256" key="3">
    <source>
        <dbReference type="ARBA" id="ARBA00022450"/>
    </source>
</evidence>
<keyword evidence="4" id="KW-0444">Lipid biosynthesis</keyword>
<dbReference type="AlphaFoldDB" id="A0A8J2JPL9"/>
<evidence type="ECO:0000313" key="17">
    <source>
        <dbReference type="Proteomes" id="UP000708208"/>
    </source>
</evidence>
<dbReference type="PANTHER" id="PTHR43775">
    <property type="entry name" value="FATTY ACID SYNTHASE"/>
    <property type="match status" value="1"/>
</dbReference>
<dbReference type="InterPro" id="IPR050091">
    <property type="entry name" value="PKS_NRPS_Biosynth_Enz"/>
</dbReference>
<keyword evidence="10" id="KW-0520">NAD</keyword>
<comment type="caution">
    <text evidence="16">The sequence shown here is derived from an EMBL/GenBank/DDBJ whole genome shotgun (WGS) entry which is preliminary data.</text>
</comment>
<dbReference type="InterPro" id="IPR018201">
    <property type="entry name" value="Ketoacyl_synth_AS"/>
</dbReference>
<dbReference type="InterPro" id="IPR014031">
    <property type="entry name" value="Ketoacyl_synth_C"/>
</dbReference>
<evidence type="ECO:0000256" key="8">
    <source>
        <dbReference type="ARBA" id="ARBA00022857"/>
    </source>
</evidence>
<reference evidence="16" key="1">
    <citation type="submission" date="2021-06" db="EMBL/GenBank/DDBJ databases">
        <authorList>
            <person name="Hodson N. C."/>
            <person name="Mongue J. A."/>
            <person name="Jaron S. K."/>
        </authorList>
    </citation>
    <scope>NUCLEOTIDE SEQUENCE</scope>
</reference>
<accession>A0A8J2JPL9</accession>
<dbReference type="OrthoDB" id="7630912at2759"/>
<feature type="non-terminal residue" evidence="16">
    <location>
        <position position="1"/>
    </location>
</feature>
<dbReference type="Pfam" id="PF00698">
    <property type="entry name" value="Acyl_transf_1"/>
    <property type="match status" value="1"/>
</dbReference>
<dbReference type="GO" id="GO:0004312">
    <property type="term" value="F:fatty acid synthase activity"/>
    <property type="evidence" value="ECO:0007669"/>
    <property type="project" value="UniProtKB-EC"/>
</dbReference>
<dbReference type="CDD" id="cd00833">
    <property type="entry name" value="PKS"/>
    <property type="match status" value="1"/>
</dbReference>
<evidence type="ECO:0000256" key="5">
    <source>
        <dbReference type="ARBA" id="ARBA00022679"/>
    </source>
</evidence>
<keyword evidence="7" id="KW-0276">Fatty acid metabolism</keyword>
<keyword evidence="17" id="KW-1185">Reference proteome</keyword>
<name>A0A8J2JPL9_9HEXA</name>
<keyword evidence="11" id="KW-0443">Lipid metabolism</keyword>
<dbReference type="PROSITE" id="PS52004">
    <property type="entry name" value="KS3_2"/>
    <property type="match status" value="1"/>
</dbReference>
<dbReference type="GO" id="GO:0006633">
    <property type="term" value="P:fatty acid biosynthetic process"/>
    <property type="evidence" value="ECO:0007669"/>
    <property type="project" value="UniProtKB-KW"/>
</dbReference>
<organism evidence="16 17">
    <name type="scientific">Allacma fusca</name>
    <dbReference type="NCBI Taxonomy" id="39272"/>
    <lineage>
        <taxon>Eukaryota</taxon>
        <taxon>Metazoa</taxon>
        <taxon>Ecdysozoa</taxon>
        <taxon>Arthropoda</taxon>
        <taxon>Hexapoda</taxon>
        <taxon>Collembola</taxon>
        <taxon>Symphypleona</taxon>
        <taxon>Sminthuridae</taxon>
        <taxon>Allacma</taxon>
    </lineage>
</organism>
<protein>
    <recommendedName>
        <fullName evidence="2">Fatty acid synthase</fullName>
        <ecNumber evidence="1">2.3.1.85</ecNumber>
    </recommendedName>
</protein>
<evidence type="ECO:0000256" key="1">
    <source>
        <dbReference type="ARBA" id="ARBA00012873"/>
    </source>
</evidence>
<keyword evidence="5" id="KW-0808">Transferase</keyword>
<dbReference type="GO" id="GO:0004315">
    <property type="term" value="F:3-oxoacyl-[acyl-carrier-protein] synthase activity"/>
    <property type="evidence" value="ECO:0007669"/>
    <property type="project" value="InterPro"/>
</dbReference>
<keyword evidence="13" id="KW-0511">Multifunctional enzyme</keyword>
<evidence type="ECO:0000256" key="7">
    <source>
        <dbReference type="ARBA" id="ARBA00022832"/>
    </source>
</evidence>
<comment type="catalytic activity">
    <reaction evidence="14">
        <text>acetyl-CoA + n malonyl-CoA + 2n NADPH + 2n H(+) = a long-chain fatty acid + (n+1) CoA + n CO2 + 2n NADP(+).</text>
        <dbReference type="EC" id="2.3.1.85"/>
    </reaction>
</comment>
<keyword evidence="8" id="KW-0521">NADP</keyword>
<dbReference type="Pfam" id="PF16197">
    <property type="entry name" value="KAsynt_C_assoc"/>
    <property type="match status" value="1"/>
</dbReference>
<dbReference type="InterPro" id="IPR020841">
    <property type="entry name" value="PKS_Beta-ketoAc_synthase_dom"/>
</dbReference>